<feature type="compositionally biased region" description="Low complexity" evidence="5">
    <location>
        <begin position="1015"/>
        <end position="1043"/>
    </location>
</feature>
<feature type="region of interest" description="Disordered" evidence="5">
    <location>
        <begin position="892"/>
        <end position="991"/>
    </location>
</feature>
<dbReference type="SUPFAM" id="SSF56219">
    <property type="entry name" value="DNase I-like"/>
    <property type="match status" value="1"/>
</dbReference>
<dbReference type="GO" id="GO:0046856">
    <property type="term" value="P:phosphatidylinositol dephosphorylation"/>
    <property type="evidence" value="ECO:0007669"/>
    <property type="project" value="InterPro"/>
</dbReference>
<accession>A0AAD5XMH7</accession>
<dbReference type="InterPro" id="IPR000300">
    <property type="entry name" value="IPPc"/>
</dbReference>
<feature type="region of interest" description="Disordered" evidence="5">
    <location>
        <begin position="1008"/>
        <end position="1058"/>
    </location>
</feature>
<reference evidence="7" key="1">
    <citation type="submission" date="2020-05" db="EMBL/GenBank/DDBJ databases">
        <title>Phylogenomic resolution of chytrid fungi.</title>
        <authorList>
            <person name="Stajich J.E."/>
            <person name="Amses K."/>
            <person name="Simmons R."/>
            <person name="Seto K."/>
            <person name="Myers J."/>
            <person name="Bonds A."/>
            <person name="Quandt C.A."/>
            <person name="Barry K."/>
            <person name="Liu P."/>
            <person name="Grigoriev I."/>
            <person name="Longcore J.E."/>
            <person name="James T.Y."/>
        </authorList>
    </citation>
    <scope>NUCLEOTIDE SEQUENCE</scope>
    <source>
        <strain evidence="7">JEL0379</strain>
    </source>
</reference>
<dbReference type="PANTHER" id="PTHR11200:SF257">
    <property type="entry name" value="PHOSPHOINOSITIDE 5-PHOSPHATASE"/>
    <property type="match status" value="1"/>
</dbReference>
<feature type="domain" description="SAC" evidence="6">
    <location>
        <begin position="151"/>
        <end position="495"/>
    </location>
</feature>
<sequence>MSDRQCIIFVQQSPRTLVLRPAVNLSKTALVFEALDPGGGRPIRSTALFQPSDTIDLSGDQFSLLIQRPVYGSLGLVQVENDLFIGVVTEAVKIAELENQPVYRIQKVHFFSLISDRYDTLGAEPADPLRPANPTYLEEPTGPSIHPCASLIKLISTGSFYFSPTLDLTRSAQRRTLDVLQGASSINIFEHADAHFVWNKHLLSGLLQLRDQELSVSEREDLDHGGLLVLAIQGHVGQVNFTIGGQPCRMALVSRLSCKRAGTRLLSRGVNDDGHVSNFVETEFLLYNKFFTFSFVQVRGSVPVFWEQTGIQMTHKVTISRGAESAAPATRKHFEELVSRYNRIHVVNLLSQKDGSSEQVLSDLFRQGIAKMTDMSDVLAYTEFDFHAIIKKDGYERLSELVAIMRKPLERYSYFLADAQSGSVVFTQQGVARTNCLDCLDRTNVVQTRLARHALETQLKQFDQHFTLVEEENFAFVFNGLWADNGDWLSKIYAGTGALKSSYTRKGKSTVLGLLDDAAKSVNRFYINNFQDKTRQEAIDLLLGKLANSENVLLRNPLHEAVTRDMRSRLDEYSSSAGVTMVIGTWNVNGKIKADRMDSWLRSDKVESPHIYAIGIQELIELTAGAYISADTNRLRQDWEAILVRAINENRDPSGSGYVVLRSLHLVALGVFVFVRADSVNLVRNVESSVKKTGLGGMAANKGGIGISFSVNDTSVALVTAHLAAGQTAVEDRNRDYWTIHNGLSFRGRRLAEHDMIFWFGDFNYRINLGNDDVRNRVKAKELDYLYMNDQLNEQRASGAAFDGFQEGSITFDPTYKYDNGTTVYDTSEKQRAPAWTDRVLHRGRRIAQREYARGESLVSDHRPVRAVYDLDTVIIDREKQERLQKEMYQEKMKNRNLPPPLPVRAQGPPKVLREQPSTSLLIDLAEDPDPPQQKSFLPSTPPTAPSPVTVRSAELVSHNTGGLGFRDSFPPQAARPGSFPPRSNLPPPSSGAFSWWTREIDEAFVPREGNDKNPFFSFSHQQQTSSTPPLASHTTPAASATTNNFGARSTDSPAVSRSATLASTGFPRHPLNASLPIPAAVQQQQQPQQHYMLAASGGDARHNPFMSSSQPALLPVPAAAAKPAPQSPQKQQQQQQDDAASSPFNPWAPQLQTAAGGSGGSDYWANSGGQRHPLD</sequence>
<gene>
    <name evidence="7" type="primary">INP52</name>
    <name evidence="7" type="ORF">HDU87_003576</name>
</gene>
<dbReference type="SMART" id="SM00128">
    <property type="entry name" value="IPPc"/>
    <property type="match status" value="1"/>
</dbReference>
<name>A0AAD5XMH7_9FUNG</name>
<dbReference type="Pfam" id="PF02383">
    <property type="entry name" value="Syja_N"/>
    <property type="match status" value="1"/>
</dbReference>
<organism evidence="7 8">
    <name type="scientific">Geranomyces variabilis</name>
    <dbReference type="NCBI Taxonomy" id="109894"/>
    <lineage>
        <taxon>Eukaryota</taxon>
        <taxon>Fungi</taxon>
        <taxon>Fungi incertae sedis</taxon>
        <taxon>Chytridiomycota</taxon>
        <taxon>Chytridiomycota incertae sedis</taxon>
        <taxon>Chytridiomycetes</taxon>
        <taxon>Spizellomycetales</taxon>
        <taxon>Powellomycetaceae</taxon>
        <taxon>Geranomyces</taxon>
    </lineage>
</organism>
<dbReference type="GO" id="GO:0004439">
    <property type="term" value="F:phosphatidylinositol-4,5-bisphosphate 5-phosphatase activity"/>
    <property type="evidence" value="ECO:0007669"/>
    <property type="project" value="UniProtKB-EC"/>
</dbReference>
<evidence type="ECO:0000256" key="3">
    <source>
        <dbReference type="ARBA" id="ARBA00013044"/>
    </source>
</evidence>
<proteinExistence type="inferred from homology"/>
<feature type="compositionally biased region" description="Low complexity" evidence="5">
    <location>
        <begin position="1108"/>
        <end position="1144"/>
    </location>
</feature>
<comment type="similarity">
    <text evidence="2">In the central section; belongs to the inositol 1,4,5-trisphosphate 5-phosphatase family.</text>
</comment>
<evidence type="ECO:0000256" key="2">
    <source>
        <dbReference type="ARBA" id="ARBA00009678"/>
    </source>
</evidence>
<comment type="caution">
    <text evidence="7">The sequence shown here is derived from an EMBL/GenBank/DDBJ whole genome shotgun (WGS) entry which is preliminary data.</text>
</comment>
<dbReference type="Proteomes" id="UP001212152">
    <property type="component" value="Unassembled WGS sequence"/>
</dbReference>
<dbReference type="EC" id="3.1.3.36" evidence="3"/>
<dbReference type="PANTHER" id="PTHR11200">
    <property type="entry name" value="INOSITOL 5-PHOSPHATASE"/>
    <property type="match status" value="1"/>
</dbReference>
<protein>
    <recommendedName>
        <fullName evidence="3">phosphoinositide 5-phosphatase</fullName>
        <ecNumber evidence="3">3.1.3.36</ecNumber>
    </recommendedName>
</protein>
<feature type="region of interest" description="Disordered" evidence="5">
    <location>
        <begin position="1098"/>
        <end position="1176"/>
    </location>
</feature>
<evidence type="ECO:0000256" key="1">
    <source>
        <dbReference type="ARBA" id="ARBA00008943"/>
    </source>
</evidence>
<dbReference type="EMBL" id="JADGJQ010000026">
    <property type="protein sequence ID" value="KAJ3178502.1"/>
    <property type="molecule type" value="Genomic_DNA"/>
</dbReference>
<dbReference type="Pfam" id="PF22669">
    <property type="entry name" value="Exo_endo_phos2"/>
    <property type="match status" value="1"/>
</dbReference>
<evidence type="ECO:0000256" key="5">
    <source>
        <dbReference type="SAM" id="MobiDB-lite"/>
    </source>
</evidence>
<dbReference type="InterPro" id="IPR036691">
    <property type="entry name" value="Endo/exonu/phosph_ase_sf"/>
</dbReference>
<keyword evidence="4" id="KW-0378">Hydrolase</keyword>
<dbReference type="PROSITE" id="PS50275">
    <property type="entry name" value="SAC"/>
    <property type="match status" value="1"/>
</dbReference>
<dbReference type="Gene3D" id="3.60.10.10">
    <property type="entry name" value="Endonuclease/exonuclease/phosphatase"/>
    <property type="match status" value="1"/>
</dbReference>
<evidence type="ECO:0000256" key="4">
    <source>
        <dbReference type="ARBA" id="ARBA00022801"/>
    </source>
</evidence>
<dbReference type="AlphaFoldDB" id="A0AAD5XMH7"/>
<feature type="compositionally biased region" description="Polar residues" evidence="5">
    <location>
        <begin position="1044"/>
        <end position="1058"/>
    </location>
</feature>
<keyword evidence="8" id="KW-1185">Reference proteome</keyword>
<dbReference type="InterPro" id="IPR046985">
    <property type="entry name" value="IP5"/>
</dbReference>
<evidence type="ECO:0000313" key="7">
    <source>
        <dbReference type="EMBL" id="KAJ3178502.1"/>
    </source>
</evidence>
<evidence type="ECO:0000259" key="6">
    <source>
        <dbReference type="PROSITE" id="PS50275"/>
    </source>
</evidence>
<comment type="similarity">
    <text evidence="1">Belongs to the synaptojanin family.</text>
</comment>
<evidence type="ECO:0000313" key="8">
    <source>
        <dbReference type="Proteomes" id="UP001212152"/>
    </source>
</evidence>
<dbReference type="InterPro" id="IPR002013">
    <property type="entry name" value="SAC_dom"/>
</dbReference>